<keyword evidence="3" id="KW-1185">Reference proteome</keyword>
<sequence length="155" mass="17265">MDVGYPVPVCMFLLCQPPAACLWHVTSTHARFTRVWGGCGRTRSSRQKDRPPLSLRLSSQNAPESQRSESPQARLTSDLAEMQELEKHSFLNPILRNSGSNIQSVHPLINLLPADVITTFFSLRCEQPGSRTVIASQNKKDSLLPLCPEVVPQIM</sequence>
<evidence type="ECO:0000256" key="1">
    <source>
        <dbReference type="SAM" id="MobiDB-lite"/>
    </source>
</evidence>
<gene>
    <name evidence="2" type="ORF">C0Q70_19522</name>
</gene>
<dbReference type="EMBL" id="PZQS01000012">
    <property type="protein sequence ID" value="PVD21349.1"/>
    <property type="molecule type" value="Genomic_DNA"/>
</dbReference>
<dbReference type="AlphaFoldDB" id="A0A2T7NJK5"/>
<feature type="region of interest" description="Disordered" evidence="1">
    <location>
        <begin position="39"/>
        <end position="74"/>
    </location>
</feature>
<evidence type="ECO:0000313" key="3">
    <source>
        <dbReference type="Proteomes" id="UP000245119"/>
    </source>
</evidence>
<dbReference type="Proteomes" id="UP000245119">
    <property type="component" value="Linkage Group LG12"/>
</dbReference>
<name>A0A2T7NJK5_POMCA</name>
<evidence type="ECO:0000313" key="2">
    <source>
        <dbReference type="EMBL" id="PVD21349.1"/>
    </source>
</evidence>
<feature type="compositionally biased region" description="Polar residues" evidence="1">
    <location>
        <begin position="56"/>
        <end position="74"/>
    </location>
</feature>
<accession>A0A2T7NJK5</accession>
<reference evidence="2 3" key="1">
    <citation type="submission" date="2018-04" db="EMBL/GenBank/DDBJ databases">
        <title>The genome of golden apple snail Pomacea canaliculata provides insight into stress tolerance and invasive adaptation.</title>
        <authorList>
            <person name="Liu C."/>
            <person name="Liu B."/>
            <person name="Ren Y."/>
            <person name="Zhang Y."/>
            <person name="Wang H."/>
            <person name="Li S."/>
            <person name="Jiang F."/>
            <person name="Yin L."/>
            <person name="Zhang G."/>
            <person name="Qian W."/>
            <person name="Fan W."/>
        </authorList>
    </citation>
    <scope>NUCLEOTIDE SEQUENCE [LARGE SCALE GENOMIC DNA]</scope>
    <source>
        <strain evidence="2">SZHN2017</strain>
        <tissue evidence="2">Muscle</tissue>
    </source>
</reference>
<proteinExistence type="predicted"/>
<organism evidence="2 3">
    <name type="scientific">Pomacea canaliculata</name>
    <name type="common">Golden apple snail</name>
    <dbReference type="NCBI Taxonomy" id="400727"/>
    <lineage>
        <taxon>Eukaryota</taxon>
        <taxon>Metazoa</taxon>
        <taxon>Spiralia</taxon>
        <taxon>Lophotrochozoa</taxon>
        <taxon>Mollusca</taxon>
        <taxon>Gastropoda</taxon>
        <taxon>Caenogastropoda</taxon>
        <taxon>Architaenioglossa</taxon>
        <taxon>Ampullarioidea</taxon>
        <taxon>Ampullariidae</taxon>
        <taxon>Pomacea</taxon>
    </lineage>
</organism>
<comment type="caution">
    <text evidence="2">The sequence shown here is derived from an EMBL/GenBank/DDBJ whole genome shotgun (WGS) entry which is preliminary data.</text>
</comment>
<protein>
    <submittedName>
        <fullName evidence="2">Uncharacterized protein</fullName>
    </submittedName>
</protein>